<dbReference type="SUPFAM" id="SSF53335">
    <property type="entry name" value="S-adenosyl-L-methionine-dependent methyltransferases"/>
    <property type="match status" value="1"/>
</dbReference>
<dbReference type="CDD" id="cd02440">
    <property type="entry name" value="AdoMet_MTases"/>
    <property type="match status" value="1"/>
</dbReference>
<gene>
    <name evidence="2" type="ORF">HELGO_WM20222</name>
</gene>
<feature type="domain" description="Methyltransferase type 11" evidence="1">
    <location>
        <begin position="66"/>
        <end position="148"/>
    </location>
</feature>
<dbReference type="Pfam" id="PF08241">
    <property type="entry name" value="Methyltransf_11"/>
    <property type="match status" value="1"/>
</dbReference>
<dbReference type="AlphaFoldDB" id="A0A6S6SWX8"/>
<name>A0A6S6SWX8_9BACT</name>
<dbReference type="Gene3D" id="3.40.50.150">
    <property type="entry name" value="Vaccinia Virus protein VP39"/>
    <property type="match status" value="1"/>
</dbReference>
<evidence type="ECO:0000313" key="2">
    <source>
        <dbReference type="EMBL" id="CAA6810572.1"/>
    </source>
</evidence>
<evidence type="ECO:0000259" key="1">
    <source>
        <dbReference type="Pfam" id="PF08241"/>
    </source>
</evidence>
<protein>
    <submittedName>
        <fullName evidence="2">Methyl transferase</fullName>
    </submittedName>
</protein>
<dbReference type="EMBL" id="CACVAW010000042">
    <property type="protein sequence ID" value="CAA6810572.1"/>
    <property type="molecule type" value="Genomic_DNA"/>
</dbReference>
<keyword evidence="2" id="KW-0808">Transferase</keyword>
<reference evidence="2" key="1">
    <citation type="submission" date="2020-01" db="EMBL/GenBank/DDBJ databases">
        <authorList>
            <person name="Meier V. D."/>
            <person name="Meier V D."/>
        </authorList>
    </citation>
    <scope>NUCLEOTIDE SEQUENCE</scope>
    <source>
        <strain evidence="2">HLG_WM_MAG_12</strain>
    </source>
</reference>
<organism evidence="2">
    <name type="scientific">uncultured Campylobacterales bacterium</name>
    <dbReference type="NCBI Taxonomy" id="352960"/>
    <lineage>
        <taxon>Bacteria</taxon>
        <taxon>Pseudomonadati</taxon>
        <taxon>Campylobacterota</taxon>
        <taxon>Epsilonproteobacteria</taxon>
        <taxon>Campylobacterales</taxon>
        <taxon>environmental samples</taxon>
    </lineage>
</organism>
<accession>A0A6S6SWX8</accession>
<sequence length="250" mass="29519">MKIVSEISKFAIIFKIKVRHKRYLGLIRHIKEFDKRAKSYSTNNYIQKQIVDDLLNFDSRVHQKILDIGCGNGLIRQNLKFTPELFIGIDASSKMLEIHPVFDDVKLINKNFDDTSIYEEFIGDIDMIYSSSALQWSKHLNNTLQKIQKFKNFALAIHTDNTFKELRQTLKTDTFLPSLQNIKDSLYRNVKYEVKTYQIEFENNQDLLKYIKNTGISSGQKKLTTRDLREFLTKNNKKYLKFEVLFIKDI</sequence>
<dbReference type="InterPro" id="IPR029063">
    <property type="entry name" value="SAM-dependent_MTases_sf"/>
</dbReference>
<dbReference type="GO" id="GO:0008757">
    <property type="term" value="F:S-adenosylmethionine-dependent methyltransferase activity"/>
    <property type="evidence" value="ECO:0007669"/>
    <property type="project" value="InterPro"/>
</dbReference>
<dbReference type="InterPro" id="IPR013216">
    <property type="entry name" value="Methyltransf_11"/>
</dbReference>
<proteinExistence type="predicted"/>